<dbReference type="Pfam" id="PF00939">
    <property type="entry name" value="Na_sulph_symp"/>
    <property type="match status" value="1"/>
</dbReference>
<dbReference type="AlphaFoldDB" id="A0A1Z5IQU2"/>
<keyword evidence="2 5" id="KW-0812">Transmembrane</keyword>
<feature type="transmembrane region" description="Helical" evidence="5">
    <location>
        <begin position="224"/>
        <end position="245"/>
    </location>
</feature>
<keyword evidence="3 5" id="KW-1133">Transmembrane helix</keyword>
<evidence type="ECO:0000256" key="4">
    <source>
        <dbReference type="ARBA" id="ARBA00023136"/>
    </source>
</evidence>
<feature type="transmembrane region" description="Helical" evidence="5">
    <location>
        <begin position="364"/>
        <end position="395"/>
    </location>
</feature>
<organism evidence="6 7">
    <name type="scientific">Secundilactobacillus pentosiphilus</name>
    <dbReference type="NCBI Taxonomy" id="1714682"/>
    <lineage>
        <taxon>Bacteria</taxon>
        <taxon>Bacillati</taxon>
        <taxon>Bacillota</taxon>
        <taxon>Bacilli</taxon>
        <taxon>Lactobacillales</taxon>
        <taxon>Lactobacillaceae</taxon>
        <taxon>Secundilactobacillus</taxon>
    </lineage>
</organism>
<evidence type="ECO:0000313" key="7">
    <source>
        <dbReference type="Proteomes" id="UP000198430"/>
    </source>
</evidence>
<name>A0A1Z5IQU2_9LACO</name>
<evidence type="ECO:0000256" key="3">
    <source>
        <dbReference type="ARBA" id="ARBA00022989"/>
    </source>
</evidence>
<evidence type="ECO:0000313" key="6">
    <source>
        <dbReference type="EMBL" id="GAX04133.1"/>
    </source>
</evidence>
<dbReference type="EMBL" id="BCMH01000012">
    <property type="protein sequence ID" value="GAX04133.1"/>
    <property type="molecule type" value="Genomic_DNA"/>
</dbReference>
<feature type="transmembrane region" description="Helical" evidence="5">
    <location>
        <begin position="447"/>
        <end position="469"/>
    </location>
</feature>
<sequence length="473" mass="52069">MEKTGLRHAEVQVHQIQWKNAIGWFISFLLPALIAFVPTSQTFSHNLKVFLVITVFMIVIIALELLPKLVSGIMMPMLYMISGIVSPQVAFGSWTSATVWMVCGGLIFSNVLDDIGLLRRIAYYVIKKSGGTYAGVTFGCFFIGVALNVVTFSNGWLVASAVIYGICKAMDLKPSKESSLICFAGTIGATGCCICLYDPGYFAIIETAMNSVRPGFKVSLLTGFIYNGAFIIWCILSLLILLKVYKTKDLKFNDRKGVFDEKYQQLGKLSTTEKKGVLLTVLLLAYLSVAMFVRLPVVYGFIVVPILMFMPGIRVGKMSVLKRLDFPLLFFVASCLGIGLVGAHVGFGAFLTNLIVPILAGKSMLFICLVFLLIGTLAHFCMTPYAMLGGLALPFAQIAISLNINPLIACMCLLYSCELLFLPYQSAGNLIMYGYGMMTMKDFFKEMALKFGIMVAGFVLVMFPLWNLFGLLR</sequence>
<dbReference type="InterPro" id="IPR001898">
    <property type="entry name" value="SLC13A/DASS"/>
</dbReference>
<dbReference type="GO" id="GO:0005886">
    <property type="term" value="C:plasma membrane"/>
    <property type="evidence" value="ECO:0007669"/>
    <property type="project" value="TreeGrafter"/>
</dbReference>
<feature type="transmembrane region" description="Helical" evidence="5">
    <location>
        <begin position="276"/>
        <end position="293"/>
    </location>
</feature>
<comment type="caution">
    <text evidence="6">The sequence shown here is derived from an EMBL/GenBank/DDBJ whole genome shotgun (WGS) entry which is preliminary data.</text>
</comment>
<accession>A0A1Z5IQU2</accession>
<feature type="transmembrane region" description="Helical" evidence="5">
    <location>
        <begin position="73"/>
        <end position="91"/>
    </location>
</feature>
<comment type="subcellular location">
    <subcellularLocation>
        <location evidence="1">Membrane</location>
        <topology evidence="1">Multi-pass membrane protein</topology>
    </subcellularLocation>
</comment>
<gene>
    <name evidence="6" type="ORF">IWT140_01770</name>
</gene>
<dbReference type="PANTHER" id="PTHR10283">
    <property type="entry name" value="SOLUTE CARRIER FAMILY 13 MEMBER"/>
    <property type="match status" value="1"/>
</dbReference>
<feature type="transmembrane region" description="Helical" evidence="5">
    <location>
        <begin position="328"/>
        <end position="352"/>
    </location>
</feature>
<dbReference type="PANTHER" id="PTHR10283:SF125">
    <property type="entry name" value="MG(2+)_CITRATE COMPLEX SECONDARY TRANSPORTER"/>
    <property type="match status" value="1"/>
</dbReference>
<dbReference type="Proteomes" id="UP000198430">
    <property type="component" value="Unassembled WGS sequence"/>
</dbReference>
<evidence type="ECO:0000256" key="1">
    <source>
        <dbReference type="ARBA" id="ARBA00004141"/>
    </source>
</evidence>
<keyword evidence="7" id="KW-1185">Reference proteome</keyword>
<proteinExistence type="predicted"/>
<dbReference type="RefSeq" id="WP_089089086.1">
    <property type="nucleotide sequence ID" value="NZ_BCMH01000012.1"/>
</dbReference>
<evidence type="ECO:0000256" key="2">
    <source>
        <dbReference type="ARBA" id="ARBA00022692"/>
    </source>
</evidence>
<feature type="transmembrane region" description="Helical" evidence="5">
    <location>
        <begin position="49"/>
        <end position="66"/>
    </location>
</feature>
<reference evidence="6 7" key="1">
    <citation type="submission" date="2015-11" db="EMBL/GenBank/DDBJ databases">
        <title>Draft genome sequences of new species of the genus Lactobacillus isolated from orchardgrass silage.</title>
        <authorList>
            <person name="Tohno M."/>
            <person name="Tanizawa Y."/>
            <person name="Arita M."/>
        </authorList>
    </citation>
    <scope>NUCLEOTIDE SEQUENCE [LARGE SCALE GENOMIC DNA]</scope>
    <source>
        <strain evidence="6 7">IWT140</strain>
    </source>
</reference>
<evidence type="ECO:0000256" key="5">
    <source>
        <dbReference type="SAM" id="Phobius"/>
    </source>
</evidence>
<dbReference type="GO" id="GO:0022857">
    <property type="term" value="F:transmembrane transporter activity"/>
    <property type="evidence" value="ECO:0007669"/>
    <property type="project" value="InterPro"/>
</dbReference>
<feature type="transmembrane region" description="Helical" evidence="5">
    <location>
        <begin position="21"/>
        <end position="37"/>
    </location>
</feature>
<keyword evidence="4 5" id="KW-0472">Membrane</keyword>
<protein>
    <submittedName>
        <fullName evidence="6">Cation transport protein</fullName>
    </submittedName>
</protein>
<feature type="transmembrane region" description="Helical" evidence="5">
    <location>
        <begin position="407"/>
        <end position="427"/>
    </location>
</feature>
<feature type="transmembrane region" description="Helical" evidence="5">
    <location>
        <begin position="180"/>
        <end position="204"/>
    </location>
</feature>